<sequence length="573" mass="64479">MTIELGGESFESDLFEVVKNWFTHKDAIPQSWKGDLKPTSPMSYSDLQILGASGCSDLVSLSRRAMKRLKPLSDTLRELASAMEAQSNAVCTNFNAVSNMGSLIFLPNELLVRILQFVVDGDPDQANSARSKAAITLSHVSQYFRNTALSCAALWSYVTGSSDVDTLCFPRSKDALLDVEMHVGYLPNPRNFVLEQSLNNILPYSRRWRSLLVEVQAAEERMQGQNVDINDVFRGLDLRSLESLHLRPRVVSRCFGGLRDFRYLDAPNLRHLTSVHVYPLSLLTLANLTTLNMTFRMGHVGLADLHNDLSRMKALESFSLKLESGNGRSDGHLYAKLEFLRVRQLKIEITNRWEQAPIGLGSFFSSMSFPVAVDFHLKFLGVKHSERNFEFYELRNILQHVTQFPCVEMFCLEANALTVVSRTISSAGETQNYRIPRKDITSIAPLGLLPSLKHLTLCSNGRMLPCLRSKPTYMYWERWTSEEPPEELLIVPSLETVTIRASMPAATGMSSFVAEILQKQKERGDWGKFRELIVVDGDQAKDGGTCVSEHSEAYTGDSALEWCEKRKAMSPDE</sequence>
<dbReference type="InterPro" id="IPR032675">
    <property type="entry name" value="LRR_dom_sf"/>
</dbReference>
<dbReference type="OrthoDB" id="3244423at2759"/>
<proteinExistence type="predicted"/>
<organism evidence="1 2">
    <name type="scientific">Schizopora paradoxa</name>
    <dbReference type="NCBI Taxonomy" id="27342"/>
    <lineage>
        <taxon>Eukaryota</taxon>
        <taxon>Fungi</taxon>
        <taxon>Dikarya</taxon>
        <taxon>Basidiomycota</taxon>
        <taxon>Agaricomycotina</taxon>
        <taxon>Agaricomycetes</taxon>
        <taxon>Hymenochaetales</taxon>
        <taxon>Schizoporaceae</taxon>
        <taxon>Schizopora</taxon>
    </lineage>
</organism>
<name>A0A0H2S1I0_9AGAM</name>
<accession>A0A0H2S1I0</accession>
<dbReference type="Gene3D" id="3.80.10.10">
    <property type="entry name" value="Ribonuclease Inhibitor"/>
    <property type="match status" value="1"/>
</dbReference>
<dbReference type="EMBL" id="KQ085897">
    <property type="protein sequence ID" value="KLO18185.1"/>
    <property type="molecule type" value="Genomic_DNA"/>
</dbReference>
<dbReference type="InParanoid" id="A0A0H2S1I0"/>
<evidence type="ECO:0000313" key="2">
    <source>
        <dbReference type="Proteomes" id="UP000053477"/>
    </source>
</evidence>
<keyword evidence="2" id="KW-1185">Reference proteome</keyword>
<dbReference type="Proteomes" id="UP000053477">
    <property type="component" value="Unassembled WGS sequence"/>
</dbReference>
<reference evidence="1 2" key="1">
    <citation type="submission" date="2015-04" db="EMBL/GenBank/DDBJ databases">
        <title>Complete genome sequence of Schizopora paradoxa KUC8140, a cosmopolitan wood degrader in East Asia.</title>
        <authorList>
            <consortium name="DOE Joint Genome Institute"/>
            <person name="Min B."/>
            <person name="Park H."/>
            <person name="Jang Y."/>
            <person name="Kim J.-J."/>
            <person name="Kim K.H."/>
            <person name="Pangilinan J."/>
            <person name="Lipzen A."/>
            <person name="Riley R."/>
            <person name="Grigoriev I.V."/>
            <person name="Spatafora J.W."/>
            <person name="Choi I.-G."/>
        </authorList>
    </citation>
    <scope>NUCLEOTIDE SEQUENCE [LARGE SCALE GENOMIC DNA]</scope>
    <source>
        <strain evidence="1 2">KUC8140</strain>
    </source>
</reference>
<evidence type="ECO:0000313" key="1">
    <source>
        <dbReference type="EMBL" id="KLO18185.1"/>
    </source>
</evidence>
<protein>
    <recommendedName>
        <fullName evidence="3">F-box domain-containing protein</fullName>
    </recommendedName>
</protein>
<dbReference type="AlphaFoldDB" id="A0A0H2S1I0"/>
<evidence type="ECO:0008006" key="3">
    <source>
        <dbReference type="Google" id="ProtNLM"/>
    </source>
</evidence>
<dbReference type="SUPFAM" id="SSF52047">
    <property type="entry name" value="RNI-like"/>
    <property type="match status" value="1"/>
</dbReference>
<gene>
    <name evidence="1" type="ORF">SCHPADRAFT_993791</name>
</gene>